<evidence type="ECO:0000313" key="3">
    <source>
        <dbReference type="EMBL" id="KNZ44318.1"/>
    </source>
</evidence>
<feature type="region of interest" description="Disordered" evidence="1">
    <location>
        <begin position="576"/>
        <end position="598"/>
    </location>
</feature>
<comment type="caution">
    <text evidence="3">The sequence shown here is derived from an EMBL/GenBank/DDBJ whole genome shotgun (WGS) entry which is preliminary data.</text>
</comment>
<name>A0A0L6U730_9BASI</name>
<evidence type="ECO:0000256" key="2">
    <source>
        <dbReference type="SAM" id="Phobius"/>
    </source>
</evidence>
<keyword evidence="2" id="KW-0472">Membrane</keyword>
<dbReference type="VEuPathDB" id="FungiDB:VP01_928g2"/>
<organism evidence="3 4">
    <name type="scientific">Puccinia sorghi</name>
    <dbReference type="NCBI Taxonomy" id="27349"/>
    <lineage>
        <taxon>Eukaryota</taxon>
        <taxon>Fungi</taxon>
        <taxon>Dikarya</taxon>
        <taxon>Basidiomycota</taxon>
        <taxon>Pucciniomycotina</taxon>
        <taxon>Pucciniomycetes</taxon>
        <taxon>Pucciniales</taxon>
        <taxon>Pucciniaceae</taxon>
        <taxon>Puccinia</taxon>
    </lineage>
</organism>
<protein>
    <submittedName>
        <fullName evidence="3">Uncharacterized protein</fullName>
    </submittedName>
</protein>
<gene>
    <name evidence="3" type="ORF">VP01_928g2</name>
</gene>
<proteinExistence type="predicted"/>
<sequence>MLLCANRFLPESCFGHPCLSSSLSHKYYLKHGMNMSPISLGPSLCHTNVSQIFLLFSYLCQDFRPLCFSTFCPFFGAFSYNKNTLKPSKNHKNILKLKIIYFIIFIKIFLLTSSVTILDSLPSCFCLSHKSHLTHGMKMSLISLSPSLCHTNVHAYICVQTRTSFSHPLTVKIAGGNIQFSALQSPCNIKNARFGHQVVISGGNKSILNIILQGYNRDIFHNGSTYLWQCIYGVHATNILHVSNQKFEEYMQWNSTVKCQELSLNGNHLAIILHVPQNFQVQGTFKFFPSKIFNRFWVWGRQNNLWVILVNFLIKSLLIPSCIFPEDLEMNTWLYSTSHIAKKCSFTERIKFLKYSRTSGFLDKCCLNSSSNYSMVFESGKCILNFIEIFLFICQAHICGFTKHSCLFFTESLNQMTLLFSVRMCTHAIRYFLHQGPLRQARIKSNEFPPAYSRGNLCLFPSRKAEELCGGVWTAMKGVWCTAAFEETCPMHLLDSDEEPLTEPSEARWDRVGWRKWNDDAERQPVIIPVSRLFARSRNLNGIGLRSHQKRQWLFPYNLFVLSADPNRPARLQASTLNDDAASPIRDSPQREHASTDLKSSIKRRNFFRLLSSDECAPSPLLMVSWYLLDARNFDPPIHACAAMNVLERGKSLDMKSQGLVMIRNGFPLPQFFSDINVIRVQLKRVAAADVVTCAFNCTKHFRTLHPARCARQRSFLTNWRCLVASNPKVAGYKSQRPICHYLKHVAQARAHFPSRNAATSTRLREKKHASIFDLKLRAEIERGGFMCVNQAMEISGVEGRRIDTCQCHRSCTPYFHRPFYKRYGKSLLCFPYHFTHELWFWDWNKYHPSFLAITSEHPPLVKYLTDYPRRFFSWEGMVSHVYKKKKGKNLLTNPEIIQCHHRLQRISLCHSTSKLIINVYIHSCRLEKRKGSTSTRWCWLTAWSVFLSSHTHHHHPADLGGLGSSTHLMALRNLQSKIWVNLPPNPPVSKSLRSLGTLCTTVRLRIFVPPHSFIIIDKTIAARTPHPHTHTLSLSLSPRFSFQRYLQRFYNLASGTQLS</sequence>
<dbReference type="Proteomes" id="UP000037035">
    <property type="component" value="Unassembled WGS sequence"/>
</dbReference>
<evidence type="ECO:0000313" key="4">
    <source>
        <dbReference type="Proteomes" id="UP000037035"/>
    </source>
</evidence>
<accession>A0A0L6U730</accession>
<feature type="transmembrane region" description="Helical" evidence="2">
    <location>
        <begin position="99"/>
        <end position="118"/>
    </location>
</feature>
<keyword evidence="2" id="KW-1133">Transmembrane helix</keyword>
<dbReference type="EMBL" id="LAVV01014926">
    <property type="protein sequence ID" value="KNZ44318.1"/>
    <property type="molecule type" value="Genomic_DNA"/>
</dbReference>
<dbReference type="AlphaFoldDB" id="A0A0L6U730"/>
<keyword evidence="2" id="KW-0812">Transmembrane</keyword>
<reference evidence="3 4" key="1">
    <citation type="submission" date="2015-08" db="EMBL/GenBank/DDBJ databases">
        <title>Next Generation Sequencing and Analysis of the Genome of Puccinia sorghi L Schw, the Causal Agent of Maize Common Rust.</title>
        <authorList>
            <person name="Rochi L."/>
            <person name="Burguener G."/>
            <person name="Darino M."/>
            <person name="Turjanski A."/>
            <person name="Kreff E."/>
            <person name="Dieguez M.J."/>
            <person name="Sacco F."/>
        </authorList>
    </citation>
    <scope>NUCLEOTIDE SEQUENCE [LARGE SCALE GENOMIC DNA]</scope>
    <source>
        <strain evidence="3 4">RO10H11247</strain>
    </source>
</reference>
<evidence type="ECO:0000256" key="1">
    <source>
        <dbReference type="SAM" id="MobiDB-lite"/>
    </source>
</evidence>
<keyword evidence="4" id="KW-1185">Reference proteome</keyword>